<feature type="transmembrane region" description="Helical" evidence="10">
    <location>
        <begin position="51"/>
        <end position="74"/>
    </location>
</feature>
<evidence type="ECO:0000256" key="4">
    <source>
        <dbReference type="ARBA" id="ARBA00022989"/>
    </source>
</evidence>
<comment type="subcellular location">
    <subcellularLocation>
        <location evidence="1">Membrane</location>
        <topology evidence="1">Multi-pass membrane protein</topology>
    </subcellularLocation>
</comment>
<keyword evidence="7 9" id="KW-0675">Receptor</keyword>
<dbReference type="SMART" id="SM01381">
    <property type="entry name" value="7TM_GPCR_Srsx"/>
    <property type="match status" value="1"/>
</dbReference>
<feature type="transmembrane region" description="Helical" evidence="10">
    <location>
        <begin position="269"/>
        <end position="297"/>
    </location>
</feature>
<evidence type="ECO:0000256" key="3">
    <source>
        <dbReference type="ARBA" id="ARBA00022692"/>
    </source>
</evidence>
<dbReference type="InterPro" id="IPR000276">
    <property type="entry name" value="GPCR_Rhodpsn"/>
</dbReference>
<evidence type="ECO:0000259" key="11">
    <source>
        <dbReference type="PROSITE" id="PS50262"/>
    </source>
</evidence>
<dbReference type="PANTHER" id="PTHR24243">
    <property type="entry name" value="G-PROTEIN COUPLED RECEPTOR"/>
    <property type="match status" value="1"/>
</dbReference>
<feature type="transmembrane region" description="Helical" evidence="10">
    <location>
        <begin position="86"/>
        <end position="106"/>
    </location>
</feature>
<evidence type="ECO:0000256" key="1">
    <source>
        <dbReference type="ARBA" id="ARBA00004141"/>
    </source>
</evidence>
<keyword evidence="5 9" id="KW-0297">G-protein coupled receptor</keyword>
<keyword evidence="3 9" id="KW-0812">Transmembrane</keyword>
<evidence type="ECO:0000313" key="13">
    <source>
        <dbReference type="Proteomes" id="UP000005203"/>
    </source>
</evidence>
<evidence type="ECO:0000256" key="7">
    <source>
        <dbReference type="ARBA" id="ARBA00023170"/>
    </source>
</evidence>
<dbReference type="InterPro" id="IPR017452">
    <property type="entry name" value="GPCR_Rhodpsn_7TM"/>
</dbReference>
<dbReference type="GO" id="GO:0004930">
    <property type="term" value="F:G protein-coupled receptor activity"/>
    <property type="evidence" value="ECO:0007669"/>
    <property type="project" value="UniProtKB-KW"/>
</dbReference>
<feature type="transmembrane region" description="Helical" evidence="10">
    <location>
        <begin position="167"/>
        <end position="188"/>
    </location>
</feature>
<protein>
    <submittedName>
        <fullName evidence="14">Growth hormone secretagogue receptor type 1 isoform X4</fullName>
    </submittedName>
</protein>
<organism evidence="12">
    <name type="scientific">Apis mellifera</name>
    <name type="common">Honeybee</name>
    <dbReference type="NCBI Taxonomy" id="7460"/>
    <lineage>
        <taxon>Eukaryota</taxon>
        <taxon>Metazoa</taxon>
        <taxon>Ecdysozoa</taxon>
        <taxon>Arthropoda</taxon>
        <taxon>Hexapoda</taxon>
        <taxon>Insecta</taxon>
        <taxon>Pterygota</taxon>
        <taxon>Neoptera</taxon>
        <taxon>Endopterygota</taxon>
        <taxon>Hymenoptera</taxon>
        <taxon>Apocrita</taxon>
        <taxon>Aculeata</taxon>
        <taxon>Apoidea</taxon>
        <taxon>Anthophila</taxon>
        <taxon>Apidae</taxon>
        <taxon>Apis</taxon>
    </lineage>
</organism>
<keyword evidence="13" id="KW-1185">Reference proteome</keyword>
<dbReference type="Proteomes" id="UP000005203">
    <property type="component" value="Linkage group LG1"/>
</dbReference>
<name>A0A7M7SS73_APIME</name>
<evidence type="ECO:0000256" key="10">
    <source>
        <dbReference type="SAM" id="Phobius"/>
    </source>
</evidence>
<sequence>MLSTVSSIPFELNSSYYTTVTGNNGLDALSVIESRNTTDLYMLPPYIRNTSMITCIIVMVLGIIGNLMVPIVVFRGKDMRNSTNIFLVNLSVADLCVLLICTPTILVEVNSGPEIWPLGEHMCKAVPFVELTVAHASVLTILAISFERYYAICEPLRVGYMCTKARATFLCFVAWIVAALCTSPIIWISQYQEMRIKESRKDHDARNLVPVCLTTVDTNASMIFFLLLVLLFYLAPLIILLILYTFIIRQLMPDSNNISDSYHVKTKKHVIIMLLTVVISFFICLSPYRILIFYIVISPAEKIATINRDTFFVLLNVSRIMIYLHSAIDPILYNLMSSKFRKQFFKLCKMKKCKSKEMRSNVTGMRKTYISEQEENFV</sequence>
<evidence type="ECO:0000313" key="12">
    <source>
        <dbReference type="EnsemblMetazoa" id="XP_026301815"/>
    </source>
</evidence>
<evidence type="ECO:0000256" key="5">
    <source>
        <dbReference type="ARBA" id="ARBA00023040"/>
    </source>
</evidence>
<dbReference type="Gene3D" id="1.20.1070.10">
    <property type="entry name" value="Rhodopsin 7-helix transmembrane proteins"/>
    <property type="match status" value="1"/>
</dbReference>
<keyword evidence="8 9" id="KW-0807">Transducer</keyword>
<proteinExistence type="inferred from homology"/>
<comment type="similarity">
    <text evidence="2 9">Belongs to the G-protein coupled receptor 1 family.</text>
</comment>
<dbReference type="PANTHER" id="PTHR24243:SF233">
    <property type="entry name" value="THYROTROPIN-RELEASING HORMONE RECEPTOR"/>
    <property type="match status" value="1"/>
</dbReference>
<reference evidence="12" key="1">
    <citation type="submission" date="2021-01" db="UniProtKB">
        <authorList>
            <consortium name="EnsemblMetazoa"/>
        </authorList>
    </citation>
    <scope>IDENTIFICATION</scope>
    <source>
        <strain evidence="12">DH4</strain>
    </source>
</reference>
<evidence type="ECO:0000256" key="9">
    <source>
        <dbReference type="RuleBase" id="RU000688"/>
    </source>
</evidence>
<reference evidence="14" key="2">
    <citation type="submission" date="2025-04" db="UniProtKB">
        <authorList>
            <consortium name="RefSeq"/>
        </authorList>
    </citation>
    <scope>IDENTIFICATION</scope>
    <source>
        <strain evidence="14">DH4</strain>
        <tissue evidence="14">Whole body</tissue>
    </source>
</reference>
<dbReference type="PRINTS" id="PR00237">
    <property type="entry name" value="GPCRRHODOPSN"/>
</dbReference>
<feature type="domain" description="G-protein coupled receptors family 1 profile" evidence="11">
    <location>
        <begin position="65"/>
        <end position="333"/>
    </location>
</feature>
<dbReference type="SUPFAM" id="SSF81321">
    <property type="entry name" value="Family A G protein-coupled receptor-like"/>
    <property type="match status" value="1"/>
</dbReference>
<feature type="transmembrane region" description="Helical" evidence="10">
    <location>
        <begin position="126"/>
        <end position="146"/>
    </location>
</feature>
<keyword evidence="4 10" id="KW-1133">Transmembrane helix</keyword>
<accession>A0A7M7SS73</accession>
<evidence type="ECO:0000256" key="2">
    <source>
        <dbReference type="ARBA" id="ARBA00010663"/>
    </source>
</evidence>
<dbReference type="EnsemblMetazoa" id="XM_026446030">
    <property type="protein sequence ID" value="XP_026301815"/>
    <property type="gene ID" value="LOC724495"/>
</dbReference>
<evidence type="ECO:0000256" key="6">
    <source>
        <dbReference type="ARBA" id="ARBA00023136"/>
    </source>
</evidence>
<dbReference type="GO" id="GO:0005886">
    <property type="term" value="C:plasma membrane"/>
    <property type="evidence" value="ECO:0007669"/>
    <property type="project" value="TreeGrafter"/>
</dbReference>
<dbReference type="AlphaFoldDB" id="A0A7M7SS73"/>
<gene>
    <name evidence="12" type="primary">724495</name>
    <name evidence="14" type="synonym">LOC724495</name>
</gene>
<dbReference type="Pfam" id="PF00001">
    <property type="entry name" value="7tm_1"/>
    <property type="match status" value="1"/>
</dbReference>
<accession>A0A8B8HCQ8</accession>
<feature type="transmembrane region" description="Helical" evidence="10">
    <location>
        <begin position="223"/>
        <end position="248"/>
    </location>
</feature>
<dbReference type="PROSITE" id="PS50262">
    <property type="entry name" value="G_PROTEIN_RECEP_F1_2"/>
    <property type="match status" value="1"/>
</dbReference>
<evidence type="ECO:0000313" key="14">
    <source>
        <dbReference type="RefSeq" id="XP_026301815.1"/>
    </source>
</evidence>
<keyword evidence="6 10" id="KW-0472">Membrane</keyword>
<dbReference type="PROSITE" id="PS00237">
    <property type="entry name" value="G_PROTEIN_RECEP_F1_1"/>
    <property type="match status" value="1"/>
</dbReference>
<dbReference type="RefSeq" id="XP_026301815.1">
    <property type="nucleotide sequence ID" value="XM_026446030.1"/>
</dbReference>
<evidence type="ECO:0000256" key="8">
    <source>
        <dbReference type="ARBA" id="ARBA00023224"/>
    </source>
</evidence>
<feature type="transmembrane region" description="Helical" evidence="10">
    <location>
        <begin position="317"/>
        <end position="336"/>
    </location>
</feature>
<reference evidence="13" key="3">
    <citation type="submission" date="2025-05" db="UniProtKB">
        <authorList>
            <consortium name="RefSeq"/>
        </authorList>
    </citation>
    <scope>NUCLEOTIDE SEQUENCE [LARGE SCALE GENOMIC DNA]</scope>
    <source>
        <strain evidence="13">DH4</strain>
    </source>
</reference>